<evidence type="ECO:0000256" key="2">
    <source>
        <dbReference type="SAM" id="Phobius"/>
    </source>
</evidence>
<dbReference type="Proteomes" id="UP000053433">
    <property type="component" value="Unassembled WGS sequence"/>
</dbReference>
<evidence type="ECO:0000313" key="4">
    <source>
        <dbReference type="EMBL" id="MTS50546.1"/>
    </source>
</evidence>
<comment type="caution">
    <text evidence="3">The sequence shown here is derived from an EMBL/GenBank/DDBJ whole genome shotgun (WGS) entry which is preliminary data.</text>
</comment>
<reference evidence="4 6" key="2">
    <citation type="journal article" date="2019" name="Nat. Med.">
        <title>A library of human gut bacterial isolates paired with longitudinal multiomics data enables mechanistic microbiome research.</title>
        <authorList>
            <person name="Poyet M."/>
            <person name="Groussin M."/>
            <person name="Gibbons S.M."/>
            <person name="Avila-Pacheco J."/>
            <person name="Jiang X."/>
            <person name="Kearney S.M."/>
            <person name="Perrotta A.R."/>
            <person name="Berdy B."/>
            <person name="Zhao S."/>
            <person name="Lieberman T.D."/>
            <person name="Swanson P.K."/>
            <person name="Smith M."/>
            <person name="Roesemann S."/>
            <person name="Alexander J.E."/>
            <person name="Rich S.A."/>
            <person name="Livny J."/>
            <person name="Vlamakis H."/>
            <person name="Clish C."/>
            <person name="Bullock K."/>
            <person name="Deik A."/>
            <person name="Scott J."/>
            <person name="Pierce K.A."/>
            <person name="Xavier R.J."/>
            <person name="Alm E.J."/>
        </authorList>
    </citation>
    <scope>NUCLEOTIDE SEQUENCE [LARGE SCALE GENOMIC DNA]</scope>
    <source>
        <strain evidence="4 6">BIOML-A7</strain>
    </source>
</reference>
<dbReference type="AlphaFoldDB" id="A0A0W7TVC9"/>
<organism evidence="3 5">
    <name type="scientific">Ruthenibacterium lactatiformans</name>
    <dbReference type="NCBI Taxonomy" id="1550024"/>
    <lineage>
        <taxon>Bacteria</taxon>
        <taxon>Bacillati</taxon>
        <taxon>Bacillota</taxon>
        <taxon>Clostridia</taxon>
        <taxon>Eubacteriales</taxon>
        <taxon>Oscillospiraceae</taxon>
        <taxon>Ruthenibacterium</taxon>
    </lineage>
</organism>
<evidence type="ECO:0000313" key="6">
    <source>
        <dbReference type="Proteomes" id="UP000449193"/>
    </source>
</evidence>
<dbReference type="Proteomes" id="UP000449193">
    <property type="component" value="Unassembled WGS sequence"/>
</dbReference>
<keyword evidence="2" id="KW-0472">Membrane</keyword>
<protein>
    <submittedName>
        <fullName evidence="3">Uncharacterized protein</fullName>
    </submittedName>
</protein>
<evidence type="ECO:0000256" key="1">
    <source>
        <dbReference type="SAM" id="MobiDB-lite"/>
    </source>
</evidence>
<gene>
    <name evidence="3" type="ORF">ASJ35_00440</name>
    <name evidence="4" type="ORF">GMD52_03215</name>
</gene>
<name>A0A0W7TVC9_9FIRM</name>
<dbReference type="EMBL" id="LMUA01000001">
    <property type="protein sequence ID" value="KUE77796.1"/>
    <property type="molecule type" value="Genomic_DNA"/>
</dbReference>
<reference evidence="3 5" key="1">
    <citation type="submission" date="2015-10" db="EMBL/GenBank/DDBJ databases">
        <title>A novel member of the family Ruminococcaceae isolated from human faeces.</title>
        <authorList>
            <person name="Shkoporov A.N."/>
            <person name="Chaplin A.V."/>
            <person name="Motuzova O.V."/>
            <person name="Kafarskaia L.I."/>
            <person name="Efimov B.A."/>
        </authorList>
    </citation>
    <scope>NUCLEOTIDE SEQUENCE [LARGE SCALE GENOMIC DNA]</scope>
    <source>
        <strain evidence="3 5">668</strain>
    </source>
</reference>
<feature type="region of interest" description="Disordered" evidence="1">
    <location>
        <begin position="1"/>
        <end position="24"/>
    </location>
</feature>
<accession>A0A0W7TVC9</accession>
<dbReference type="EMBL" id="WMZR01000003">
    <property type="protein sequence ID" value="MTS50546.1"/>
    <property type="molecule type" value="Genomic_DNA"/>
</dbReference>
<evidence type="ECO:0000313" key="5">
    <source>
        <dbReference type="Proteomes" id="UP000053433"/>
    </source>
</evidence>
<sequence length="80" mass="9314">MYRDCQNPKPRQKGKPPKAARGKRRLAATLKGLRLSRPSWRVALRKVAILYIILQFLPVFKPVFFFCGFIRMFIVFVSCA</sequence>
<feature type="compositionally biased region" description="Basic residues" evidence="1">
    <location>
        <begin position="10"/>
        <end position="24"/>
    </location>
</feature>
<evidence type="ECO:0000313" key="3">
    <source>
        <dbReference type="EMBL" id="KUE77796.1"/>
    </source>
</evidence>
<keyword evidence="2" id="KW-0812">Transmembrane</keyword>
<feature type="transmembrane region" description="Helical" evidence="2">
    <location>
        <begin position="47"/>
        <end position="74"/>
    </location>
</feature>
<keyword evidence="2" id="KW-1133">Transmembrane helix</keyword>
<proteinExistence type="predicted"/>